<organism evidence="6 7">
    <name type="scientific">Malikia spinosa</name>
    <dbReference type="NCBI Taxonomy" id="86180"/>
    <lineage>
        <taxon>Bacteria</taxon>
        <taxon>Pseudomonadati</taxon>
        <taxon>Pseudomonadota</taxon>
        <taxon>Betaproteobacteria</taxon>
        <taxon>Burkholderiales</taxon>
        <taxon>Comamonadaceae</taxon>
        <taxon>Malikia</taxon>
    </lineage>
</organism>
<evidence type="ECO:0000256" key="3">
    <source>
        <dbReference type="ARBA" id="ARBA00023004"/>
    </source>
</evidence>
<dbReference type="GO" id="GO:0051537">
    <property type="term" value="F:2 iron, 2 sulfur cluster binding"/>
    <property type="evidence" value="ECO:0007669"/>
    <property type="project" value="UniProtKB-KW"/>
</dbReference>
<proteinExistence type="predicted"/>
<comment type="caution">
    <text evidence="6">The sequence shown here is derived from an EMBL/GenBank/DDBJ whole genome shotgun (WGS) entry which is preliminary data.</text>
</comment>
<evidence type="ECO:0000313" key="6">
    <source>
        <dbReference type="EMBL" id="MYZ52165.1"/>
    </source>
</evidence>
<dbReference type="Proteomes" id="UP000481947">
    <property type="component" value="Unassembled WGS sequence"/>
</dbReference>
<dbReference type="CDD" id="cd03467">
    <property type="entry name" value="Rieske"/>
    <property type="match status" value="1"/>
</dbReference>
<keyword evidence="3" id="KW-0408">Iron</keyword>
<evidence type="ECO:0000256" key="4">
    <source>
        <dbReference type="ARBA" id="ARBA00023014"/>
    </source>
</evidence>
<dbReference type="SUPFAM" id="SSF50022">
    <property type="entry name" value="ISP domain"/>
    <property type="match status" value="1"/>
</dbReference>
<accession>A0A7C9NAR3</accession>
<evidence type="ECO:0000256" key="2">
    <source>
        <dbReference type="ARBA" id="ARBA00022723"/>
    </source>
</evidence>
<evidence type="ECO:0000256" key="1">
    <source>
        <dbReference type="ARBA" id="ARBA00022714"/>
    </source>
</evidence>
<keyword evidence="4" id="KW-0411">Iron-sulfur</keyword>
<gene>
    <name evidence="6" type="ORF">F5985_08445</name>
</gene>
<dbReference type="InterPro" id="IPR017941">
    <property type="entry name" value="Rieske_2Fe-2S"/>
</dbReference>
<evidence type="ECO:0000259" key="5">
    <source>
        <dbReference type="PROSITE" id="PS51296"/>
    </source>
</evidence>
<dbReference type="Gene3D" id="2.102.10.10">
    <property type="entry name" value="Rieske [2Fe-2S] iron-sulphur domain"/>
    <property type="match status" value="1"/>
</dbReference>
<name>A0A7C9NAR3_9BURK</name>
<protein>
    <submittedName>
        <fullName evidence="6">Rieske 2Fe-2S domain-containing protein</fullName>
    </submittedName>
</protein>
<dbReference type="GO" id="GO:0046872">
    <property type="term" value="F:metal ion binding"/>
    <property type="evidence" value="ECO:0007669"/>
    <property type="project" value="UniProtKB-KW"/>
</dbReference>
<dbReference type="InterPro" id="IPR036922">
    <property type="entry name" value="Rieske_2Fe-2S_sf"/>
</dbReference>
<keyword evidence="1" id="KW-0001">2Fe-2S</keyword>
<keyword evidence="2" id="KW-0479">Metal-binding</keyword>
<dbReference type="PANTHER" id="PTHR40261:SF1">
    <property type="entry name" value="RIESKE DOMAIN-CONTAINING PROTEIN"/>
    <property type="match status" value="1"/>
</dbReference>
<sequence length="128" mass="13869">MKPSSDLDPCWQALCAGDALQDGGLARSFELLHQGRPCRAFAVRHQGRVQAYLNRCSHVALELDWLPDRFFDAAGQYLVCAAHGALFLPDTGACIGGPGRGPLVKIPLLERDGIVYWQSGQDFVSAAT</sequence>
<feature type="domain" description="Rieske" evidence="5">
    <location>
        <begin position="11"/>
        <end position="117"/>
    </location>
</feature>
<reference evidence="6 7" key="1">
    <citation type="submission" date="2019-09" db="EMBL/GenBank/DDBJ databases">
        <title>Identification of Malikia spinosa a prominent benzene-, toluene-, and ethylbenzene-degrading bacterium: enrichment, isolation and whole genome sequencing.</title>
        <authorList>
            <person name="Tancsics A."/>
            <person name="Revesz F."/>
            <person name="Kriszt B."/>
        </authorList>
    </citation>
    <scope>NUCLEOTIDE SEQUENCE [LARGE SCALE GENOMIC DNA]</scope>
    <source>
        <strain evidence="6 7">AB6</strain>
    </source>
</reference>
<dbReference type="AlphaFoldDB" id="A0A7C9NAR3"/>
<evidence type="ECO:0000313" key="7">
    <source>
        <dbReference type="Proteomes" id="UP000481947"/>
    </source>
</evidence>
<dbReference type="EMBL" id="VYSB01000007">
    <property type="protein sequence ID" value="MYZ52165.1"/>
    <property type="molecule type" value="Genomic_DNA"/>
</dbReference>
<dbReference type="Pfam" id="PF00355">
    <property type="entry name" value="Rieske"/>
    <property type="match status" value="1"/>
</dbReference>
<dbReference type="PANTHER" id="PTHR40261">
    <property type="match status" value="1"/>
</dbReference>
<dbReference type="RefSeq" id="WP_161125065.1">
    <property type="nucleotide sequence ID" value="NZ_VYSB01000007.1"/>
</dbReference>
<dbReference type="PROSITE" id="PS51296">
    <property type="entry name" value="RIESKE"/>
    <property type="match status" value="1"/>
</dbReference>